<dbReference type="GO" id="GO:1990072">
    <property type="term" value="C:TRAPPIII protein complex"/>
    <property type="evidence" value="ECO:0007669"/>
    <property type="project" value="TreeGrafter"/>
</dbReference>
<gene>
    <name evidence="2" type="ORF">BMR1_03g00675</name>
</gene>
<dbReference type="VEuPathDB" id="PiroplasmaDB:BMR1_03g00675"/>
<evidence type="ECO:0000313" key="3">
    <source>
        <dbReference type="Proteomes" id="UP000002899"/>
    </source>
</evidence>
<reference evidence="2 3" key="1">
    <citation type="journal article" date="2012" name="Nucleic Acids Res.">
        <title>Sequencing of the smallest Apicomplexan genome from the human pathogen Babesia microti.</title>
        <authorList>
            <person name="Cornillot E."/>
            <person name="Hadj-Kaddour K."/>
            <person name="Dassouli A."/>
            <person name="Noel B."/>
            <person name="Ranwez V."/>
            <person name="Vacherie B."/>
            <person name="Augagneur Y."/>
            <person name="Bres V."/>
            <person name="Duclos A."/>
            <person name="Randazzo S."/>
            <person name="Carcy B."/>
            <person name="Debierre-Grockiego F."/>
            <person name="Delbecq S."/>
            <person name="Moubri-Menage K."/>
            <person name="Shams-Eldin H."/>
            <person name="Usmani-Brown S."/>
            <person name="Bringaud F."/>
            <person name="Wincker P."/>
            <person name="Vivares C.P."/>
            <person name="Schwarz R.T."/>
            <person name="Schetters T.P."/>
            <person name="Krause P.J."/>
            <person name="Gorenflot A."/>
            <person name="Berry V."/>
            <person name="Barbe V."/>
            <person name="Ben Mamoun C."/>
        </authorList>
    </citation>
    <scope>NUCLEOTIDE SEQUENCE [LARGE SCALE GENOMIC DNA]</scope>
    <source>
        <strain evidence="2 3">RI</strain>
    </source>
</reference>
<dbReference type="Proteomes" id="UP000002899">
    <property type="component" value="Chromosome III"/>
</dbReference>
<reference evidence="2 3" key="2">
    <citation type="journal article" date="2013" name="PLoS ONE">
        <title>Whole genome mapping and re-organization of the nuclear and mitochondrial genomes of Babesia microti isolates.</title>
        <authorList>
            <person name="Cornillot E."/>
            <person name="Dassouli A."/>
            <person name="Garg A."/>
            <person name="Pachikara N."/>
            <person name="Randazzo S."/>
            <person name="Depoix D."/>
            <person name="Carcy B."/>
            <person name="Delbecq S."/>
            <person name="Frutos R."/>
            <person name="Silva J.C."/>
            <person name="Sutton R."/>
            <person name="Krause P.J."/>
            <person name="Mamoun C.B."/>
        </authorList>
    </citation>
    <scope>NUCLEOTIDE SEQUENCE [LARGE SCALE GENOMIC DNA]</scope>
    <source>
        <strain evidence="2 3">RI</strain>
    </source>
</reference>
<feature type="region of interest" description="Disordered" evidence="1">
    <location>
        <begin position="772"/>
        <end position="802"/>
    </location>
</feature>
<evidence type="ECO:0000313" key="2">
    <source>
        <dbReference type="EMBL" id="CTQ40735.1"/>
    </source>
</evidence>
<dbReference type="PANTHER" id="PTHR12975">
    <property type="entry name" value="TRANSPORT PROTEIN TRAPP"/>
    <property type="match status" value="1"/>
</dbReference>
<dbReference type="GeneID" id="24424769"/>
<sequence>MDNTFDSLMNEAYSPLVVVHSHADTTTCTTEIMFKSSRLISAFETEITSPLDIKITFLDYITYAKFENNCWDSLLLNAINSHLPTRAEIYDKLHNNSSDRLWFDRWALEICRGLRLNGGPPSGRIILAPKTCTLEFVEDMLGKMGGRGSVLVLVDSFSRAETNTNTINPTTSEKASTSIDLSLPALKNTLNRYELESIFTVEEFDPETYLGIVEKWLKDILVILENDYNDYIKKSNWDESLINNTKNTGSKKGFWWETKFFKTLEIKLKDATVNPTQETEKHTVNKKFLAKAASLGLSLGKFKEIYGILQYLSANNTFDSEDVGGKWLEYLAISHLCMDEISEALNHLYSSFNKYRGCGYFRRCLWIGIVAIYIYRSRRMRDMENWTVSSISLDLEGSNFYSQDSTRDIKMSMHARAALLLEQSAIVNCFNSTSITSSGYTRKGSVQLVLAGHRFTSAEFRPLALFCYLQIAKNFTFWPLAFEHLLITMARQAVLMGLLKDAIWHHVLLIAFIFYDNNLKSYRTDKQLTIFKQLIQIINDSKTEEAGVTIESATQYNLGASLVELFDKINTRLYSSGLPIKVPKLLNEKIFIQLPSDSYTEGDDYELLYSGKSDNVGDFDLFENDKFSTGEIAYQCALIQRQIITNARTSNSPRQDIYKYFAKDTLRIPKMFPRNVLPGTVFSIKLHLYNPVDTAITCQSVSLVCDSECVECEPQFICIGPMEDKIVTLSATVDPLAKEGLVTILGVKYIIFGSINSYLPLFQDDTIADAKDTNSQSTNLSDIDECGKSDKNGIEDRNMPTESPKRLQIQISKTNYPSITINGSTEPLEVIELYQGQIFNYQALSAEPFNLILYPSSLVIKTNELKSMDKCLESYASKLTIHINTSNVGLFRLYMKFNNRIFQRLICVKQHLEIIEARLFNHNLIIARVHNTADLALKIDRVPVVLESGETKIVCIHRKSLKNNPFGASHDTCVINNKFIGWTVDSNTNVNVQVKGILKLPDIVRFDIDTMHPTPLTFQDSYLPIVARANCIDRIVNWDFVKPYKFGISLEFYNSSGQEIQIISSARDTEWASKAINLNTWPFVRHFTGKIVHSITIKGNESANVDFSAMVFTPGVFDVSNFDVYLPTLDFRLKLPESLVIICKTPQNTTTRPD</sequence>
<dbReference type="KEGG" id="bmic:BMR1_03g00675"/>
<dbReference type="EMBL" id="LN871598">
    <property type="protein sequence ID" value="CTQ40735.1"/>
    <property type="molecule type" value="Genomic_DNA"/>
</dbReference>
<evidence type="ECO:0000256" key="1">
    <source>
        <dbReference type="SAM" id="MobiDB-lite"/>
    </source>
</evidence>
<name>A0A0K3AQK1_BABMR</name>
<dbReference type="RefSeq" id="XP_012648746.1">
    <property type="nucleotide sequence ID" value="XM_012793292.1"/>
</dbReference>
<dbReference type="AlphaFoldDB" id="A0A0K3AQK1"/>
<protein>
    <submittedName>
        <fullName evidence="2">Uncharacterized protein</fullName>
    </submittedName>
</protein>
<accession>A0A0K3AQK1</accession>
<reference evidence="2 3" key="3">
    <citation type="journal article" date="2016" name="Sci. Rep.">
        <title>Genome-wide diversity and gene expression profiling of Babesia microti isolates identify polymorphic genes that mediate host-pathogen interactions.</title>
        <authorList>
            <person name="Silva J.C."/>
            <person name="Cornillot E."/>
            <person name="McCracken C."/>
            <person name="Usmani-Brown S."/>
            <person name="Dwivedi A."/>
            <person name="Ifeonu O.O."/>
            <person name="Crabtree J."/>
            <person name="Gotia H.T."/>
            <person name="Virji A.Z."/>
            <person name="Reynes C."/>
            <person name="Colinge J."/>
            <person name="Kumar V."/>
            <person name="Lawres L."/>
            <person name="Pazzi J.E."/>
            <person name="Pablo J.V."/>
            <person name="Hung C."/>
            <person name="Brancato J."/>
            <person name="Kumari P."/>
            <person name="Orvis J."/>
            <person name="Tretina K."/>
            <person name="Chibucos M."/>
            <person name="Ott S."/>
            <person name="Sadzewicz L."/>
            <person name="Sengamalay N."/>
            <person name="Shetty A.C."/>
            <person name="Su Q."/>
            <person name="Tallon L."/>
            <person name="Fraser C.M."/>
            <person name="Frutos R."/>
            <person name="Molina D.M."/>
            <person name="Krause P.J."/>
            <person name="Ben Mamoun C."/>
        </authorList>
    </citation>
    <scope>NUCLEOTIDE SEQUENCE [LARGE SCALE GENOMIC DNA]</scope>
    <source>
        <strain evidence="2 3">RI</strain>
    </source>
</reference>
<keyword evidence="3" id="KW-1185">Reference proteome</keyword>
<organism evidence="2 3">
    <name type="scientific">Babesia microti (strain RI)</name>
    <dbReference type="NCBI Taxonomy" id="1133968"/>
    <lineage>
        <taxon>Eukaryota</taxon>
        <taxon>Sar</taxon>
        <taxon>Alveolata</taxon>
        <taxon>Apicomplexa</taxon>
        <taxon>Aconoidasida</taxon>
        <taxon>Piroplasmida</taxon>
        <taxon>Babesiidae</taxon>
        <taxon>Babesia</taxon>
    </lineage>
</organism>
<dbReference type="PANTHER" id="PTHR12975:SF6">
    <property type="entry name" value="TRAFFICKING PROTEIN PARTICLE COMPLEX SUBUNIT 8"/>
    <property type="match status" value="1"/>
</dbReference>
<dbReference type="InterPro" id="IPR024420">
    <property type="entry name" value="TRAPP_III_complex_Trs85"/>
</dbReference>
<proteinExistence type="predicted"/>
<feature type="compositionally biased region" description="Basic and acidic residues" evidence="1">
    <location>
        <begin position="785"/>
        <end position="802"/>
    </location>
</feature>